<sequence length="26" mass="2981">DHEEVACPSCNYKPEYKWDGEGIVLV</sequence>
<accession>A0A0F9J1F6</accession>
<organism evidence="1">
    <name type="scientific">marine sediment metagenome</name>
    <dbReference type="NCBI Taxonomy" id="412755"/>
    <lineage>
        <taxon>unclassified sequences</taxon>
        <taxon>metagenomes</taxon>
        <taxon>ecological metagenomes</taxon>
    </lineage>
</organism>
<comment type="caution">
    <text evidence="1">The sequence shown here is derived from an EMBL/GenBank/DDBJ whole genome shotgun (WGS) entry which is preliminary data.</text>
</comment>
<feature type="non-terminal residue" evidence="1">
    <location>
        <position position="1"/>
    </location>
</feature>
<dbReference type="EMBL" id="LAZR01011092">
    <property type="protein sequence ID" value="KKM63474.1"/>
    <property type="molecule type" value="Genomic_DNA"/>
</dbReference>
<proteinExistence type="predicted"/>
<evidence type="ECO:0000313" key="1">
    <source>
        <dbReference type="EMBL" id="KKM63474.1"/>
    </source>
</evidence>
<reference evidence="1" key="1">
    <citation type="journal article" date="2015" name="Nature">
        <title>Complex archaea that bridge the gap between prokaryotes and eukaryotes.</title>
        <authorList>
            <person name="Spang A."/>
            <person name="Saw J.H."/>
            <person name="Jorgensen S.L."/>
            <person name="Zaremba-Niedzwiedzka K."/>
            <person name="Martijn J."/>
            <person name="Lind A.E."/>
            <person name="van Eijk R."/>
            <person name="Schleper C."/>
            <person name="Guy L."/>
            <person name="Ettema T.J."/>
        </authorList>
    </citation>
    <scope>NUCLEOTIDE SEQUENCE</scope>
</reference>
<protein>
    <submittedName>
        <fullName evidence="1">Uncharacterized protein</fullName>
    </submittedName>
</protein>
<dbReference type="AlphaFoldDB" id="A0A0F9J1F6"/>
<gene>
    <name evidence="1" type="ORF">LCGC14_1511160</name>
</gene>
<name>A0A0F9J1F6_9ZZZZ</name>